<dbReference type="EMBL" id="PQIB02000003">
    <property type="protein sequence ID" value="RLN28390.1"/>
    <property type="molecule type" value="Genomic_DNA"/>
</dbReference>
<sequence>MVWSCGGYSRDGTINAAGAVLELFATSPRQVPSWSKRESEGGGGRESERE</sequence>
<evidence type="ECO:0000256" key="1">
    <source>
        <dbReference type="SAM" id="MobiDB-lite"/>
    </source>
</evidence>
<reference evidence="3" key="1">
    <citation type="journal article" date="2019" name="Nat. Commun.">
        <title>The genome of broomcorn millet.</title>
        <authorList>
            <person name="Zou C."/>
            <person name="Miki D."/>
            <person name="Li D."/>
            <person name="Tang Q."/>
            <person name="Xiao L."/>
            <person name="Rajput S."/>
            <person name="Deng P."/>
            <person name="Jia W."/>
            <person name="Huang R."/>
            <person name="Zhang M."/>
            <person name="Sun Y."/>
            <person name="Hu J."/>
            <person name="Fu X."/>
            <person name="Schnable P.S."/>
            <person name="Li F."/>
            <person name="Zhang H."/>
            <person name="Feng B."/>
            <person name="Zhu X."/>
            <person name="Liu R."/>
            <person name="Schnable J.C."/>
            <person name="Zhu J.-K."/>
            <person name="Zhang H."/>
        </authorList>
    </citation>
    <scope>NUCLEOTIDE SEQUENCE [LARGE SCALE GENOMIC DNA]</scope>
</reference>
<evidence type="ECO:0000313" key="3">
    <source>
        <dbReference type="Proteomes" id="UP000275267"/>
    </source>
</evidence>
<protein>
    <submittedName>
        <fullName evidence="2">Uncharacterized protein</fullName>
    </submittedName>
</protein>
<evidence type="ECO:0000313" key="2">
    <source>
        <dbReference type="EMBL" id="RLN28390.1"/>
    </source>
</evidence>
<accession>A0A3L6SV93</accession>
<dbReference type="AlphaFoldDB" id="A0A3L6SV93"/>
<organism evidence="2 3">
    <name type="scientific">Panicum miliaceum</name>
    <name type="common">Proso millet</name>
    <name type="synonym">Broomcorn millet</name>
    <dbReference type="NCBI Taxonomy" id="4540"/>
    <lineage>
        <taxon>Eukaryota</taxon>
        <taxon>Viridiplantae</taxon>
        <taxon>Streptophyta</taxon>
        <taxon>Embryophyta</taxon>
        <taxon>Tracheophyta</taxon>
        <taxon>Spermatophyta</taxon>
        <taxon>Magnoliopsida</taxon>
        <taxon>Liliopsida</taxon>
        <taxon>Poales</taxon>
        <taxon>Poaceae</taxon>
        <taxon>PACMAD clade</taxon>
        <taxon>Panicoideae</taxon>
        <taxon>Panicodae</taxon>
        <taxon>Paniceae</taxon>
        <taxon>Panicinae</taxon>
        <taxon>Panicum</taxon>
        <taxon>Panicum sect. Panicum</taxon>
    </lineage>
</organism>
<keyword evidence="3" id="KW-1185">Reference proteome</keyword>
<comment type="caution">
    <text evidence="2">The sequence shown here is derived from an EMBL/GenBank/DDBJ whole genome shotgun (WGS) entry which is preliminary data.</text>
</comment>
<name>A0A3L6SV93_PANMI</name>
<feature type="compositionally biased region" description="Basic and acidic residues" evidence="1">
    <location>
        <begin position="35"/>
        <end position="50"/>
    </location>
</feature>
<feature type="region of interest" description="Disordered" evidence="1">
    <location>
        <begin position="28"/>
        <end position="50"/>
    </location>
</feature>
<gene>
    <name evidence="2" type="ORF">C2845_PM05G02280</name>
</gene>
<proteinExistence type="predicted"/>
<dbReference type="Proteomes" id="UP000275267">
    <property type="component" value="Unassembled WGS sequence"/>
</dbReference>